<dbReference type="AlphaFoldDB" id="F2CB02"/>
<accession>F2CB02</accession>
<dbReference type="EMBL" id="AFBD01000014">
    <property type="protein sequence ID" value="EGF12359.1"/>
    <property type="molecule type" value="Genomic_DNA"/>
</dbReference>
<dbReference type="PATRIC" id="fig|888813.3.peg.2330"/>
<dbReference type="Proteomes" id="UP000005955">
    <property type="component" value="Unassembled WGS sequence"/>
</dbReference>
<reference evidence="1 2" key="1">
    <citation type="submission" date="2011-02" db="EMBL/GenBank/DDBJ databases">
        <authorList>
            <person name="Muzny D."/>
            <person name="Qin X."/>
            <person name="Deng J."/>
            <person name="Jiang H."/>
            <person name="Liu Y."/>
            <person name="Qu J."/>
            <person name="Song X.-Z."/>
            <person name="Zhang L."/>
            <person name="Thornton R."/>
            <person name="Coyle M."/>
            <person name="Francisco L."/>
            <person name="Jackson L."/>
            <person name="Javaid M."/>
            <person name="Korchina V."/>
            <person name="Kovar C."/>
            <person name="Mata R."/>
            <person name="Mathew T."/>
            <person name="Ngo R."/>
            <person name="Nguyen L."/>
            <person name="Nguyen N."/>
            <person name="Okwuonu G."/>
            <person name="Ongeri F."/>
            <person name="Pham C."/>
            <person name="Simmons D."/>
            <person name="Wilczek-Boney K."/>
            <person name="Hale W."/>
            <person name="Jakkamsetti A."/>
            <person name="Pham P."/>
            <person name="Ruth R."/>
            <person name="San Lucas F."/>
            <person name="Warren J."/>
            <person name="Zhang J."/>
            <person name="Zhao Z."/>
            <person name="Zhou C."/>
            <person name="Zhu D."/>
            <person name="Lee S."/>
            <person name="Bess C."/>
            <person name="Blankenburg K."/>
            <person name="Forbes L."/>
            <person name="Fu Q."/>
            <person name="Gubbala S."/>
            <person name="Hirani K."/>
            <person name="Jayaseelan J.C."/>
            <person name="Lara F."/>
            <person name="Munidasa M."/>
            <person name="Palculict T."/>
            <person name="Patil S."/>
            <person name="Pu L.-L."/>
            <person name="Saada N."/>
            <person name="Tang L."/>
            <person name="Weissenberger G."/>
            <person name="Zhu Y."/>
            <person name="Hemphill L."/>
            <person name="Shang Y."/>
            <person name="Youmans B."/>
            <person name="Ayvaz T."/>
            <person name="Ross M."/>
            <person name="Santibanez J."/>
            <person name="Aqrawi P."/>
            <person name="Gross S."/>
            <person name="Joshi V."/>
            <person name="Fowler G."/>
            <person name="Nazareth L."/>
            <person name="Reid J."/>
            <person name="Worley K."/>
            <person name="Petrosino J."/>
            <person name="Highlander S."/>
            <person name="Gibbs R."/>
        </authorList>
    </citation>
    <scope>NUCLEOTIDE SEQUENCE [LARGE SCALE GENOMIC DNA]</scope>
    <source>
        <strain evidence="1 2">SK330</strain>
    </source>
</reference>
<protein>
    <submittedName>
        <fullName evidence="1">Uncharacterized protein</fullName>
    </submittedName>
</protein>
<organism evidence="1 2">
    <name type="scientific">Streptococcus sanguinis SK330</name>
    <dbReference type="NCBI Taxonomy" id="888813"/>
    <lineage>
        <taxon>Bacteria</taxon>
        <taxon>Bacillati</taxon>
        <taxon>Bacillota</taxon>
        <taxon>Bacilli</taxon>
        <taxon>Lactobacillales</taxon>
        <taxon>Streptococcaceae</taxon>
        <taxon>Streptococcus</taxon>
    </lineage>
</organism>
<dbReference type="RefSeq" id="WP_002916230.1">
    <property type="nucleotide sequence ID" value="NZ_GL878549.1"/>
</dbReference>
<proteinExistence type="predicted"/>
<comment type="caution">
    <text evidence="1">The sequence shown here is derived from an EMBL/GenBank/DDBJ whole genome shotgun (WGS) entry which is preliminary data.</text>
</comment>
<evidence type="ECO:0000313" key="2">
    <source>
        <dbReference type="Proteomes" id="UP000005955"/>
    </source>
</evidence>
<name>F2CB02_STRSA</name>
<evidence type="ECO:0000313" key="1">
    <source>
        <dbReference type="EMBL" id="EGF12359.1"/>
    </source>
</evidence>
<gene>
    <name evidence="1" type="ORF">HMPREF9386_2368</name>
</gene>
<dbReference type="HOGENOM" id="CLU_2371636_0_0_9"/>
<sequence>MDLFEEIKNETFVALVVDGVDQVLKLYDNYANTEFLGSVTKTEDGYVLRLQDSFFGVSRTFKTADARKIYDELWQLEAGLNKVHAAMLDYLICFE</sequence>